<name>A0A0C9WGV8_9AGAR</name>
<dbReference type="OrthoDB" id="538223at2759"/>
<reference evidence="2" key="2">
    <citation type="submission" date="2015-01" db="EMBL/GenBank/DDBJ databases">
        <title>Evolutionary Origins and Diversification of the Mycorrhizal Mutualists.</title>
        <authorList>
            <consortium name="DOE Joint Genome Institute"/>
            <consortium name="Mycorrhizal Genomics Consortium"/>
            <person name="Kohler A."/>
            <person name="Kuo A."/>
            <person name="Nagy L.G."/>
            <person name="Floudas D."/>
            <person name="Copeland A."/>
            <person name="Barry K.W."/>
            <person name="Cichocki N."/>
            <person name="Veneault-Fourrey C."/>
            <person name="LaButti K."/>
            <person name="Lindquist E.A."/>
            <person name="Lipzen A."/>
            <person name="Lundell T."/>
            <person name="Morin E."/>
            <person name="Murat C."/>
            <person name="Riley R."/>
            <person name="Ohm R."/>
            <person name="Sun H."/>
            <person name="Tunlid A."/>
            <person name="Henrissat B."/>
            <person name="Grigoriev I.V."/>
            <person name="Hibbett D.S."/>
            <person name="Martin F."/>
        </authorList>
    </citation>
    <scope>NUCLEOTIDE SEQUENCE [LARGE SCALE GENOMIC DNA]</scope>
    <source>
        <strain evidence="2">LaAM-08-1</strain>
    </source>
</reference>
<protein>
    <recommendedName>
        <fullName evidence="3">DUF2235 domain-containing protein</fullName>
    </recommendedName>
</protein>
<feature type="non-terminal residue" evidence="1">
    <location>
        <position position="123"/>
    </location>
</feature>
<gene>
    <name evidence="1" type="ORF">K443DRAFT_117068</name>
</gene>
<dbReference type="HOGENOM" id="CLU_2020699_0_0_1"/>
<dbReference type="EMBL" id="KN839280">
    <property type="protein sequence ID" value="KIJ90119.1"/>
    <property type="molecule type" value="Genomic_DNA"/>
</dbReference>
<accession>A0A0C9WGV8</accession>
<evidence type="ECO:0000313" key="1">
    <source>
        <dbReference type="EMBL" id="KIJ90119.1"/>
    </source>
</evidence>
<sequence length="123" mass="13840">PPGVDPNSKMASDKLSMPCGHKLDARNLTVCIDGSLSRFGDKNTNIIELYNLILKNVGDNQRTWCNSGIDTDTRPSLYHRIDLAIGCEQFWMCIAGCRIIMSKTIVYFYSGSLVEHFKFKCSQ</sequence>
<evidence type="ECO:0008006" key="3">
    <source>
        <dbReference type="Google" id="ProtNLM"/>
    </source>
</evidence>
<feature type="non-terminal residue" evidence="1">
    <location>
        <position position="1"/>
    </location>
</feature>
<keyword evidence="2" id="KW-1185">Reference proteome</keyword>
<dbReference type="Proteomes" id="UP000054477">
    <property type="component" value="Unassembled WGS sequence"/>
</dbReference>
<dbReference type="AlphaFoldDB" id="A0A0C9WGV8"/>
<evidence type="ECO:0000313" key="2">
    <source>
        <dbReference type="Proteomes" id="UP000054477"/>
    </source>
</evidence>
<reference evidence="1 2" key="1">
    <citation type="submission" date="2014-04" db="EMBL/GenBank/DDBJ databases">
        <authorList>
            <consortium name="DOE Joint Genome Institute"/>
            <person name="Kuo A."/>
            <person name="Kohler A."/>
            <person name="Nagy L.G."/>
            <person name="Floudas D."/>
            <person name="Copeland A."/>
            <person name="Barry K.W."/>
            <person name="Cichocki N."/>
            <person name="Veneault-Fourrey C."/>
            <person name="LaButti K."/>
            <person name="Lindquist E.A."/>
            <person name="Lipzen A."/>
            <person name="Lundell T."/>
            <person name="Morin E."/>
            <person name="Murat C."/>
            <person name="Sun H."/>
            <person name="Tunlid A."/>
            <person name="Henrissat B."/>
            <person name="Grigoriev I.V."/>
            <person name="Hibbett D.S."/>
            <person name="Martin F."/>
            <person name="Nordberg H.P."/>
            <person name="Cantor M.N."/>
            <person name="Hua S.X."/>
        </authorList>
    </citation>
    <scope>NUCLEOTIDE SEQUENCE [LARGE SCALE GENOMIC DNA]</scope>
    <source>
        <strain evidence="1 2">LaAM-08-1</strain>
    </source>
</reference>
<proteinExistence type="predicted"/>
<organism evidence="1 2">
    <name type="scientific">Laccaria amethystina LaAM-08-1</name>
    <dbReference type="NCBI Taxonomy" id="1095629"/>
    <lineage>
        <taxon>Eukaryota</taxon>
        <taxon>Fungi</taxon>
        <taxon>Dikarya</taxon>
        <taxon>Basidiomycota</taxon>
        <taxon>Agaricomycotina</taxon>
        <taxon>Agaricomycetes</taxon>
        <taxon>Agaricomycetidae</taxon>
        <taxon>Agaricales</taxon>
        <taxon>Agaricineae</taxon>
        <taxon>Hydnangiaceae</taxon>
        <taxon>Laccaria</taxon>
    </lineage>
</organism>